<reference evidence="3" key="1">
    <citation type="journal article" date="2013" name="Nat. Genet.">
        <title>The Capsella rubella genome and the genomic consequences of rapid mating system evolution.</title>
        <authorList>
            <person name="Slotte T."/>
            <person name="Hazzouri K.M."/>
            <person name="Agren J.A."/>
            <person name="Koenig D."/>
            <person name="Maumus F."/>
            <person name="Guo Y.L."/>
            <person name="Steige K."/>
            <person name="Platts A.E."/>
            <person name="Escobar J.S."/>
            <person name="Newman L.K."/>
            <person name="Wang W."/>
            <person name="Mandakova T."/>
            <person name="Vello E."/>
            <person name="Smith L.M."/>
            <person name="Henz S.R."/>
            <person name="Steffen J."/>
            <person name="Takuno S."/>
            <person name="Brandvain Y."/>
            <person name="Coop G."/>
            <person name="Andolfatto P."/>
            <person name="Hu T.T."/>
            <person name="Blanchette M."/>
            <person name="Clark R.M."/>
            <person name="Quesneville H."/>
            <person name="Nordborg M."/>
            <person name="Gaut B.S."/>
            <person name="Lysak M.A."/>
            <person name="Jenkins J."/>
            <person name="Grimwood J."/>
            <person name="Chapman J."/>
            <person name="Prochnik S."/>
            <person name="Shu S."/>
            <person name="Rokhsar D."/>
            <person name="Schmutz J."/>
            <person name="Weigel D."/>
            <person name="Wright S.I."/>
        </authorList>
    </citation>
    <scope>NUCLEOTIDE SEQUENCE [LARGE SCALE GENOMIC DNA]</scope>
    <source>
        <strain evidence="3">cv. Monte Gargano</strain>
    </source>
</reference>
<dbReference type="AlphaFoldDB" id="R0H3V9"/>
<dbReference type="EMBL" id="KB870811">
    <property type="protein sequence ID" value="EOA18218.1"/>
    <property type="molecule type" value="Genomic_DNA"/>
</dbReference>
<dbReference type="PANTHER" id="PTHR33095:SF68">
    <property type="entry name" value="(RAPE) HYPOTHETICAL PROTEIN"/>
    <property type="match status" value="1"/>
</dbReference>
<dbReference type="Proteomes" id="UP000029121">
    <property type="component" value="Unassembled WGS sequence"/>
</dbReference>
<sequence length="195" mass="22579">MENEDDYTTSVCLSFNSYTTNGRTAETAERVRLEFSDESNDEFEFPILDKDGSSLLLPLATVKTQLKELFLHEDQSYSSSSSSSSDEEELDVVSSEKSLKRGRWRKSKSTGASSSTTSWRISDLLKRSYSEGKQSLKFLNSNSRNREEFTKKEKEKVVCAHEKFYLRNKAMKSEDKRRSYLPYKQHVFGFFFTVK</sequence>
<protein>
    <submittedName>
        <fullName evidence="2">Uncharacterized protein</fullName>
    </submittedName>
</protein>
<dbReference type="InterPro" id="IPR012442">
    <property type="entry name" value="DUF1645_plant"/>
</dbReference>
<proteinExistence type="predicted"/>
<evidence type="ECO:0000256" key="1">
    <source>
        <dbReference type="SAM" id="MobiDB-lite"/>
    </source>
</evidence>
<feature type="region of interest" description="Disordered" evidence="1">
    <location>
        <begin position="76"/>
        <end position="115"/>
    </location>
</feature>
<dbReference type="PANTHER" id="PTHR33095">
    <property type="entry name" value="OS07G0619500 PROTEIN"/>
    <property type="match status" value="1"/>
</dbReference>
<keyword evidence="3" id="KW-1185">Reference proteome</keyword>
<gene>
    <name evidence="2" type="ORF">CARUB_v10006707mg</name>
</gene>
<dbReference type="Pfam" id="PF07816">
    <property type="entry name" value="DUF1645"/>
    <property type="match status" value="1"/>
</dbReference>
<organism evidence="2 3">
    <name type="scientific">Capsella rubella</name>
    <dbReference type="NCBI Taxonomy" id="81985"/>
    <lineage>
        <taxon>Eukaryota</taxon>
        <taxon>Viridiplantae</taxon>
        <taxon>Streptophyta</taxon>
        <taxon>Embryophyta</taxon>
        <taxon>Tracheophyta</taxon>
        <taxon>Spermatophyta</taxon>
        <taxon>Magnoliopsida</taxon>
        <taxon>eudicotyledons</taxon>
        <taxon>Gunneridae</taxon>
        <taxon>Pentapetalae</taxon>
        <taxon>rosids</taxon>
        <taxon>malvids</taxon>
        <taxon>Brassicales</taxon>
        <taxon>Brassicaceae</taxon>
        <taxon>Camelineae</taxon>
        <taxon>Capsella</taxon>
    </lineage>
</organism>
<evidence type="ECO:0000313" key="3">
    <source>
        <dbReference type="Proteomes" id="UP000029121"/>
    </source>
</evidence>
<name>R0H3V9_9BRAS</name>
<evidence type="ECO:0000313" key="2">
    <source>
        <dbReference type="EMBL" id="EOA18218.1"/>
    </source>
</evidence>
<accession>R0H3V9</accession>